<sequence length="66" mass="7084">MCVKKADKVYAGASGSKNVLICWEHGPGELTKTTSELGVCSALQRPATAYPDASSNLIWTVQDQAW</sequence>
<dbReference type="EMBL" id="KV418310">
    <property type="protein sequence ID" value="KZP02786.1"/>
    <property type="molecule type" value="Genomic_DNA"/>
</dbReference>
<organism evidence="2 3">
    <name type="scientific">Athelia psychrophila</name>
    <dbReference type="NCBI Taxonomy" id="1759441"/>
    <lineage>
        <taxon>Eukaryota</taxon>
        <taxon>Fungi</taxon>
        <taxon>Dikarya</taxon>
        <taxon>Basidiomycota</taxon>
        <taxon>Agaricomycotina</taxon>
        <taxon>Agaricomycetes</taxon>
        <taxon>Agaricomycetidae</taxon>
        <taxon>Atheliales</taxon>
        <taxon>Atheliaceae</taxon>
        <taxon>Athelia</taxon>
    </lineage>
</organism>
<accession>A0A167TC97</accession>
<dbReference type="Proteomes" id="UP000076532">
    <property type="component" value="Unassembled WGS sequence"/>
</dbReference>
<keyword evidence="3" id="KW-1185">Reference proteome</keyword>
<name>A0A167TC97_9AGAM</name>
<dbReference type="AlphaFoldDB" id="A0A167TC97"/>
<evidence type="ECO:0000313" key="3">
    <source>
        <dbReference type="Proteomes" id="UP000076532"/>
    </source>
</evidence>
<gene>
    <name evidence="2" type="ORF">FIBSPDRAFT_560775</name>
    <name evidence="1" type="ORF">FIBSPDRAFT_571458</name>
</gene>
<protein>
    <submittedName>
        <fullName evidence="2">Uncharacterized protein</fullName>
    </submittedName>
</protein>
<evidence type="ECO:0000313" key="1">
    <source>
        <dbReference type="EMBL" id="KZP02716.1"/>
    </source>
</evidence>
<dbReference type="OrthoDB" id="425925at2759"/>
<dbReference type="EMBL" id="KV418349">
    <property type="protein sequence ID" value="KZP02716.1"/>
    <property type="molecule type" value="Genomic_DNA"/>
</dbReference>
<proteinExistence type="predicted"/>
<reference evidence="2 3" key="1">
    <citation type="journal article" date="2016" name="Mol. Biol. Evol.">
        <title>Comparative Genomics of Early-Diverging Mushroom-Forming Fungi Provides Insights into the Origins of Lignocellulose Decay Capabilities.</title>
        <authorList>
            <person name="Nagy L.G."/>
            <person name="Riley R."/>
            <person name="Tritt A."/>
            <person name="Adam C."/>
            <person name="Daum C."/>
            <person name="Floudas D."/>
            <person name="Sun H."/>
            <person name="Yadav J.S."/>
            <person name="Pangilinan J."/>
            <person name="Larsson K.H."/>
            <person name="Matsuura K."/>
            <person name="Barry K."/>
            <person name="Labutti K."/>
            <person name="Kuo R."/>
            <person name="Ohm R.A."/>
            <person name="Bhattacharya S.S."/>
            <person name="Shirouzu T."/>
            <person name="Yoshinaga Y."/>
            <person name="Martin F.M."/>
            <person name="Grigoriev I.V."/>
            <person name="Hibbett D.S."/>
        </authorList>
    </citation>
    <scope>NUCLEOTIDE SEQUENCE [LARGE SCALE GENOMIC DNA]</scope>
    <source>
        <strain evidence="2 3">CBS 109695</strain>
    </source>
</reference>
<evidence type="ECO:0000313" key="2">
    <source>
        <dbReference type="EMBL" id="KZP02786.1"/>
    </source>
</evidence>